<dbReference type="InterPro" id="IPR035901">
    <property type="entry name" value="GIY-YIG_endonuc_sf"/>
</dbReference>
<evidence type="ECO:0000259" key="1">
    <source>
        <dbReference type="PROSITE" id="PS50164"/>
    </source>
</evidence>
<organism evidence="2 3">
    <name type="scientific">Ooceraea biroi</name>
    <name type="common">Clonal raider ant</name>
    <name type="synonym">Cerapachys biroi</name>
    <dbReference type="NCBI Taxonomy" id="2015173"/>
    <lineage>
        <taxon>Eukaryota</taxon>
        <taxon>Metazoa</taxon>
        <taxon>Ecdysozoa</taxon>
        <taxon>Arthropoda</taxon>
        <taxon>Hexapoda</taxon>
        <taxon>Insecta</taxon>
        <taxon>Pterygota</taxon>
        <taxon>Neoptera</taxon>
        <taxon>Endopterygota</taxon>
        <taxon>Hymenoptera</taxon>
        <taxon>Apocrita</taxon>
        <taxon>Aculeata</taxon>
        <taxon>Formicoidea</taxon>
        <taxon>Formicidae</taxon>
        <taxon>Dorylinae</taxon>
        <taxon>Ooceraea</taxon>
    </lineage>
</organism>
<keyword evidence="3" id="KW-1185">Reference proteome</keyword>
<feature type="non-terminal residue" evidence="2">
    <location>
        <position position="1"/>
    </location>
</feature>
<feature type="domain" description="GIY-YIG" evidence="1">
    <location>
        <begin position="31"/>
        <end position="122"/>
    </location>
</feature>
<evidence type="ECO:0000313" key="3">
    <source>
        <dbReference type="Proteomes" id="UP000053097"/>
    </source>
</evidence>
<dbReference type="AlphaFoldDB" id="A0A026WQN8"/>
<dbReference type="SUPFAM" id="SSF82771">
    <property type="entry name" value="GIY-YIG endonuclease"/>
    <property type="match status" value="1"/>
</dbReference>
<dbReference type="Proteomes" id="UP000053097">
    <property type="component" value="Unassembled WGS sequence"/>
</dbReference>
<dbReference type="PROSITE" id="PS50164">
    <property type="entry name" value="GIY_YIG"/>
    <property type="match status" value="1"/>
</dbReference>
<gene>
    <name evidence="2" type="ORF">X777_01999</name>
</gene>
<dbReference type="EMBL" id="KK107136">
    <property type="protein sequence ID" value="EZA57991.1"/>
    <property type="molecule type" value="Genomic_DNA"/>
</dbReference>
<sequence length="135" mass="15946">KKFDFEMAYRPIHSLRRFIGTGKDMINKMSRCNVVYKISCNDCEVSYVGQTKRRLGTRVKEHKNDINKRSGSPSVISAHRLEFGHEFEWKKVQVLDEETSYRKRLISEMVNIKKQNKPLNLQSDTLALPEEYFLF</sequence>
<dbReference type="InterPro" id="IPR000305">
    <property type="entry name" value="GIY-YIG_endonuc"/>
</dbReference>
<name>A0A026WQN8_OOCBI</name>
<dbReference type="Gene3D" id="3.40.1440.10">
    <property type="entry name" value="GIY-YIG endonuclease"/>
    <property type="match status" value="1"/>
</dbReference>
<accession>A0A026WQN8</accession>
<reference evidence="2 3" key="1">
    <citation type="journal article" date="2014" name="Curr. Biol.">
        <title>The genome of the clonal raider ant Cerapachys biroi.</title>
        <authorList>
            <person name="Oxley P.R."/>
            <person name="Ji L."/>
            <person name="Fetter-Pruneda I."/>
            <person name="McKenzie S.K."/>
            <person name="Li C."/>
            <person name="Hu H."/>
            <person name="Zhang G."/>
            <person name="Kronauer D.J."/>
        </authorList>
    </citation>
    <scope>NUCLEOTIDE SEQUENCE [LARGE SCALE GENOMIC DNA]</scope>
</reference>
<protein>
    <recommendedName>
        <fullName evidence="1">GIY-YIG domain-containing protein</fullName>
    </recommendedName>
</protein>
<dbReference type="CDD" id="cd10442">
    <property type="entry name" value="GIY-YIG_PLEs"/>
    <property type="match status" value="1"/>
</dbReference>
<dbReference type="OMA" id="SCNDCEV"/>
<dbReference type="Pfam" id="PF01541">
    <property type="entry name" value="GIY-YIG"/>
    <property type="match status" value="1"/>
</dbReference>
<evidence type="ECO:0000313" key="2">
    <source>
        <dbReference type="EMBL" id="EZA57991.1"/>
    </source>
</evidence>
<proteinExistence type="predicted"/>